<dbReference type="STRING" id="46506.AA415_00434"/>
<dbReference type="AlphaFoldDB" id="A0A120A3K5"/>
<protein>
    <recommendedName>
        <fullName evidence="3">OmpA family protein</fullName>
    </recommendedName>
</protein>
<dbReference type="Gene3D" id="3.30.1330.60">
    <property type="entry name" value="OmpA-like domain"/>
    <property type="match status" value="1"/>
</dbReference>
<evidence type="ECO:0000313" key="2">
    <source>
        <dbReference type="Proteomes" id="UP000056419"/>
    </source>
</evidence>
<name>A0A120A3K5_BACSE</name>
<proteinExistence type="predicted"/>
<dbReference type="PATRIC" id="fig|46506.5.peg.468"/>
<evidence type="ECO:0008006" key="3">
    <source>
        <dbReference type="Google" id="ProtNLM"/>
    </source>
</evidence>
<organism evidence="1 2">
    <name type="scientific">Bacteroides stercoris</name>
    <dbReference type="NCBI Taxonomy" id="46506"/>
    <lineage>
        <taxon>Bacteria</taxon>
        <taxon>Pseudomonadati</taxon>
        <taxon>Bacteroidota</taxon>
        <taxon>Bacteroidia</taxon>
        <taxon>Bacteroidales</taxon>
        <taxon>Bacteroidaceae</taxon>
        <taxon>Bacteroides</taxon>
    </lineage>
</organism>
<comment type="caution">
    <text evidence="1">The sequence shown here is derived from an EMBL/GenBank/DDBJ whole genome shotgun (WGS) entry which is preliminary data.</text>
</comment>
<reference evidence="1 2" key="1">
    <citation type="journal article" date="2016" name="BMC Genomics">
        <title>Type VI secretion systems of human gut Bacteroidales segregate into three genetic architectures, two of which are contained on mobile genetic elements.</title>
        <authorList>
            <person name="Coyne M.J."/>
            <person name="Roelofs K.G."/>
            <person name="Comstock L.E."/>
        </authorList>
    </citation>
    <scope>NUCLEOTIDE SEQUENCE [LARGE SCALE GENOMIC DNA]</scope>
    <source>
        <strain evidence="1 2">CL09T03C01</strain>
    </source>
</reference>
<evidence type="ECO:0000313" key="1">
    <source>
        <dbReference type="EMBL" id="KWR56979.1"/>
    </source>
</evidence>
<keyword evidence="2" id="KW-1185">Reference proteome</keyword>
<accession>A0A120A3K5</accession>
<dbReference type="Proteomes" id="UP000056419">
    <property type="component" value="Unassembled WGS sequence"/>
</dbReference>
<gene>
    <name evidence="1" type="ORF">AA415_00434</name>
</gene>
<dbReference type="InterPro" id="IPR036737">
    <property type="entry name" value="OmpA-like_sf"/>
</dbReference>
<dbReference type="EMBL" id="LRGC01000002">
    <property type="protein sequence ID" value="KWR56979.1"/>
    <property type="molecule type" value="Genomic_DNA"/>
</dbReference>
<dbReference type="RefSeq" id="WP_022103588.1">
    <property type="nucleotide sequence ID" value="NZ_LRGC01000002.1"/>
</dbReference>
<dbReference type="PROSITE" id="PS51257">
    <property type="entry name" value="PROKAR_LIPOPROTEIN"/>
    <property type="match status" value="1"/>
</dbReference>
<sequence length="745" mass="84849">MITERLKIWILLLVVAGCGTGTALAQKMVKVSGTVYNIAENRKVPFSDVTVDVYAAKTVAVGEDMKKILDSNDQEKTLLLDQEGKTTTDENGYYEILVPDNGALIFKVGLSPSVLKEVRHQMKIDVSIDEGVMLESVTVTAMRLVLKPEPKAPKIIGNMLIPYNTFKLPPYFGNRFSRLIIQPYVLDCETNDTITFARPSVYDGKEYALTQERKMGYDMDRDPLRPYIKAEALTTRAMNLDWTDTIIVPDPNRNYSCFAIVNLEDYSASNSRTYQINTCQTKRPMKFLQYNLFSEQMDPLQHKERAQIEKRNTSDKIQLSFLINSDQLTDTPENKQSLAMLRNKLKEIAESPGTVLKEFHVAGTASPDGHYSSNLSLAERRMRKIEQEITSILPQYTLERVYRNPHAEVAPWEEVVKLLERDGKSTEAGKVKEILAKHKDIGAQGRALKQLDWYSTVIVPYLDELRVVNYNCLYEIYREPNDEEVMAQYREKGLKGSYTRYEYWKLFQLITDEKELEALYRRAYEESLEQKHPWALAGNNLAASYLERDTVDTSILEPLIDLSIHSTDYSRMNADGSRTEIVNRLEVVTNQLCMYIKKGDFEHASVLVKILPEDSKFDLLKAYTWALGGYFQGGTTPEEKERAHKTFETIKASSPQNEVVMYMALDNRAGNAAAKASLAKLPQDSALTWYFKATLSAREGEIEFMNTVIALSECFKRDKSFVATAQNDGEFNEDIIQAAMDMSNL</sequence>